<dbReference type="AlphaFoldDB" id="A0AAE0V8F6"/>
<protein>
    <recommendedName>
        <fullName evidence="6">Podoplanin</fullName>
    </recommendedName>
</protein>
<keyword evidence="2" id="KW-1133">Transmembrane helix</keyword>
<evidence type="ECO:0000256" key="2">
    <source>
        <dbReference type="SAM" id="Phobius"/>
    </source>
</evidence>
<keyword evidence="2" id="KW-0812">Transmembrane</keyword>
<name>A0AAE0V8F6_9TELE</name>
<evidence type="ECO:0000256" key="1">
    <source>
        <dbReference type="SAM" id="MobiDB-lite"/>
    </source>
</evidence>
<comment type="caution">
    <text evidence="4">The sequence shown here is derived from an EMBL/GenBank/DDBJ whole genome shotgun (WGS) entry which is preliminary data.</text>
</comment>
<proteinExistence type="predicted"/>
<dbReference type="GO" id="GO:0007165">
    <property type="term" value="P:signal transduction"/>
    <property type="evidence" value="ECO:0007669"/>
    <property type="project" value="TreeGrafter"/>
</dbReference>
<dbReference type="PANTHER" id="PTHR47390">
    <property type="entry name" value="PODOPLANIN"/>
    <property type="match status" value="1"/>
</dbReference>
<dbReference type="GO" id="GO:1901731">
    <property type="term" value="P:positive regulation of platelet aggregation"/>
    <property type="evidence" value="ECO:0007669"/>
    <property type="project" value="TreeGrafter"/>
</dbReference>
<sequence>MKFELLLLFALAGSFCTITHASTLVVPTAKELEQVAGDTVPTEATDRISEGEDAVDAAVTEAPAAEPAPAATEVAVKETEAPLVHSEVPEKGTEVPVNTEEPVIETETSVNNEAPEEHTEVPLAAHTESPAEMPETTVGLTETTAENTVAEETVATEGTPKIEPETTDNAETSQTVLMGPELKVGADPVTDDVEVEDSEGMSKGQVVGIVFGALVAVVVIIAVIVVVVRRMGQYSP</sequence>
<feature type="region of interest" description="Disordered" evidence="1">
    <location>
        <begin position="89"/>
        <end position="120"/>
    </location>
</feature>
<gene>
    <name evidence="4" type="ORF">QTP70_029547</name>
</gene>
<dbReference type="Proteomes" id="UP001274896">
    <property type="component" value="Unassembled WGS sequence"/>
</dbReference>
<evidence type="ECO:0000313" key="4">
    <source>
        <dbReference type="EMBL" id="KAK3540314.1"/>
    </source>
</evidence>
<dbReference type="GO" id="GO:0007155">
    <property type="term" value="P:cell adhesion"/>
    <property type="evidence" value="ECO:0007669"/>
    <property type="project" value="TreeGrafter"/>
</dbReference>
<evidence type="ECO:0000256" key="3">
    <source>
        <dbReference type="SAM" id="SignalP"/>
    </source>
</evidence>
<accession>A0AAE0V8F6</accession>
<dbReference type="GO" id="GO:0016477">
    <property type="term" value="P:cell migration"/>
    <property type="evidence" value="ECO:0007669"/>
    <property type="project" value="TreeGrafter"/>
</dbReference>
<feature type="signal peptide" evidence="3">
    <location>
        <begin position="1"/>
        <end position="21"/>
    </location>
</feature>
<keyword evidence="5" id="KW-1185">Reference proteome</keyword>
<keyword evidence="3" id="KW-0732">Signal</keyword>
<dbReference type="InterPro" id="IPR052684">
    <property type="entry name" value="Podoplanin_domain"/>
</dbReference>
<evidence type="ECO:0000313" key="5">
    <source>
        <dbReference type="Proteomes" id="UP001274896"/>
    </source>
</evidence>
<feature type="transmembrane region" description="Helical" evidence="2">
    <location>
        <begin position="206"/>
        <end position="228"/>
    </location>
</feature>
<feature type="chain" id="PRO_5042296966" description="Podoplanin" evidence="3">
    <location>
        <begin position="22"/>
        <end position="236"/>
    </location>
</feature>
<dbReference type="PANTHER" id="PTHR47390:SF1">
    <property type="entry name" value="PODOPLANIN"/>
    <property type="match status" value="1"/>
</dbReference>
<reference evidence="4" key="1">
    <citation type="submission" date="2023-06" db="EMBL/GenBank/DDBJ databases">
        <title>Male Hemibagrus guttatus genome.</title>
        <authorList>
            <person name="Bian C."/>
        </authorList>
    </citation>
    <scope>NUCLEOTIDE SEQUENCE</scope>
    <source>
        <strain evidence="4">Male_cb2023</strain>
        <tissue evidence="4">Muscle</tissue>
    </source>
</reference>
<dbReference type="EMBL" id="JAUCMX010000007">
    <property type="protein sequence ID" value="KAK3540314.1"/>
    <property type="molecule type" value="Genomic_DNA"/>
</dbReference>
<keyword evidence="2" id="KW-0472">Membrane</keyword>
<organism evidence="4 5">
    <name type="scientific">Hemibagrus guttatus</name>
    <dbReference type="NCBI Taxonomy" id="175788"/>
    <lineage>
        <taxon>Eukaryota</taxon>
        <taxon>Metazoa</taxon>
        <taxon>Chordata</taxon>
        <taxon>Craniata</taxon>
        <taxon>Vertebrata</taxon>
        <taxon>Euteleostomi</taxon>
        <taxon>Actinopterygii</taxon>
        <taxon>Neopterygii</taxon>
        <taxon>Teleostei</taxon>
        <taxon>Ostariophysi</taxon>
        <taxon>Siluriformes</taxon>
        <taxon>Bagridae</taxon>
        <taxon>Hemibagrus</taxon>
    </lineage>
</organism>
<evidence type="ECO:0008006" key="6">
    <source>
        <dbReference type="Google" id="ProtNLM"/>
    </source>
</evidence>